<evidence type="ECO:0000256" key="1">
    <source>
        <dbReference type="ARBA" id="ARBA00022645"/>
    </source>
</evidence>
<dbReference type="AlphaFoldDB" id="A0A5C6A752"/>
<protein>
    <submittedName>
        <fullName evidence="8">Serine carboxypeptidase</fullName>
    </submittedName>
</protein>
<dbReference type="OrthoDB" id="9770107at2"/>
<keyword evidence="1 8" id="KW-0121">Carboxypeptidase</keyword>
<evidence type="ECO:0000313" key="9">
    <source>
        <dbReference type="Proteomes" id="UP000317421"/>
    </source>
</evidence>
<dbReference type="PANTHER" id="PTHR11802">
    <property type="entry name" value="SERINE PROTEASE FAMILY S10 SERINE CARBOXYPEPTIDASE"/>
    <property type="match status" value="1"/>
</dbReference>
<dbReference type="InterPro" id="IPR001563">
    <property type="entry name" value="Peptidase_S10"/>
</dbReference>
<comment type="caution">
    <text evidence="8">The sequence shown here is derived from an EMBL/GenBank/DDBJ whole genome shotgun (WGS) entry which is preliminary data.</text>
</comment>
<dbReference type="PANTHER" id="PTHR11802:SF3">
    <property type="entry name" value="RETINOID-INDUCIBLE SERINE CARBOXYPEPTIDASE"/>
    <property type="match status" value="1"/>
</dbReference>
<keyword evidence="9" id="KW-1185">Reference proteome</keyword>
<dbReference type="Gene3D" id="3.40.50.1820">
    <property type="entry name" value="alpha/beta hydrolase"/>
    <property type="match status" value="1"/>
</dbReference>
<feature type="signal peptide" evidence="7">
    <location>
        <begin position="1"/>
        <end position="23"/>
    </location>
</feature>
<evidence type="ECO:0000256" key="2">
    <source>
        <dbReference type="ARBA" id="ARBA00022670"/>
    </source>
</evidence>
<dbReference type="GO" id="GO:0004185">
    <property type="term" value="F:serine-type carboxypeptidase activity"/>
    <property type="evidence" value="ECO:0007669"/>
    <property type="project" value="InterPro"/>
</dbReference>
<name>A0A5C6A752_9BACT</name>
<dbReference type="Proteomes" id="UP000317421">
    <property type="component" value="Unassembled WGS sequence"/>
</dbReference>
<reference evidence="8 9" key="1">
    <citation type="submission" date="2019-02" db="EMBL/GenBank/DDBJ databases">
        <title>Deep-cultivation of Planctomycetes and their phenomic and genomic characterization uncovers novel biology.</title>
        <authorList>
            <person name="Wiegand S."/>
            <person name="Jogler M."/>
            <person name="Boedeker C."/>
            <person name="Pinto D."/>
            <person name="Vollmers J."/>
            <person name="Rivas-Marin E."/>
            <person name="Kohn T."/>
            <person name="Peeters S.H."/>
            <person name="Heuer A."/>
            <person name="Rast P."/>
            <person name="Oberbeckmann S."/>
            <person name="Bunk B."/>
            <person name="Jeske O."/>
            <person name="Meyerdierks A."/>
            <person name="Storesund J.E."/>
            <person name="Kallscheuer N."/>
            <person name="Luecker S."/>
            <person name="Lage O.M."/>
            <person name="Pohl T."/>
            <person name="Merkel B.J."/>
            <person name="Hornburger P."/>
            <person name="Mueller R.-W."/>
            <person name="Bruemmer F."/>
            <person name="Labrenz M."/>
            <person name="Spormann A.M."/>
            <person name="Op Den Camp H."/>
            <person name="Overmann J."/>
            <person name="Amann R."/>
            <person name="Jetten M.S.M."/>
            <person name="Mascher T."/>
            <person name="Medema M.H."/>
            <person name="Devos D.P."/>
            <person name="Kaster A.-K."/>
            <person name="Ovreas L."/>
            <person name="Rohde M."/>
            <person name="Galperin M.Y."/>
            <person name="Jogler C."/>
        </authorList>
    </citation>
    <scope>NUCLEOTIDE SEQUENCE [LARGE SCALE GENOMIC DNA]</scope>
    <source>
        <strain evidence="8 9">Pla108</strain>
    </source>
</reference>
<dbReference type="RefSeq" id="WP_146446054.1">
    <property type="nucleotide sequence ID" value="NZ_SJPR01000005.1"/>
</dbReference>
<evidence type="ECO:0000256" key="7">
    <source>
        <dbReference type="SAM" id="SignalP"/>
    </source>
</evidence>
<gene>
    <name evidence="8" type="ORF">Pla108_33400</name>
</gene>
<organism evidence="8 9">
    <name type="scientific">Botrimarina colliarenosi</name>
    <dbReference type="NCBI Taxonomy" id="2528001"/>
    <lineage>
        <taxon>Bacteria</taxon>
        <taxon>Pseudomonadati</taxon>
        <taxon>Planctomycetota</taxon>
        <taxon>Planctomycetia</taxon>
        <taxon>Pirellulales</taxon>
        <taxon>Lacipirellulaceae</taxon>
        <taxon>Botrimarina</taxon>
    </lineage>
</organism>
<dbReference type="GO" id="GO:0006508">
    <property type="term" value="P:proteolysis"/>
    <property type="evidence" value="ECO:0007669"/>
    <property type="project" value="UniProtKB-KW"/>
</dbReference>
<feature type="region of interest" description="Disordered" evidence="6">
    <location>
        <begin position="24"/>
        <end position="53"/>
    </location>
</feature>
<evidence type="ECO:0000256" key="4">
    <source>
        <dbReference type="ARBA" id="ARBA00022801"/>
    </source>
</evidence>
<dbReference type="SUPFAM" id="SSF53474">
    <property type="entry name" value="alpha/beta-Hydrolases"/>
    <property type="match status" value="1"/>
</dbReference>
<dbReference type="EMBL" id="SJPR01000005">
    <property type="protein sequence ID" value="TWT95197.1"/>
    <property type="molecule type" value="Genomic_DNA"/>
</dbReference>
<keyword evidence="3 7" id="KW-0732">Signal</keyword>
<keyword evidence="2" id="KW-0645">Protease</keyword>
<dbReference type="Pfam" id="PF00450">
    <property type="entry name" value="Peptidase_S10"/>
    <property type="match status" value="1"/>
</dbReference>
<proteinExistence type="predicted"/>
<dbReference type="InterPro" id="IPR029058">
    <property type="entry name" value="AB_hydrolase_fold"/>
</dbReference>
<evidence type="ECO:0000256" key="3">
    <source>
        <dbReference type="ARBA" id="ARBA00022729"/>
    </source>
</evidence>
<accession>A0A5C6A752</accession>
<evidence type="ECO:0000256" key="6">
    <source>
        <dbReference type="SAM" id="MobiDB-lite"/>
    </source>
</evidence>
<keyword evidence="5" id="KW-0325">Glycoprotein</keyword>
<dbReference type="PROSITE" id="PS51257">
    <property type="entry name" value="PROKAR_LIPOPROTEIN"/>
    <property type="match status" value="1"/>
</dbReference>
<evidence type="ECO:0000256" key="5">
    <source>
        <dbReference type="ARBA" id="ARBA00023180"/>
    </source>
</evidence>
<feature type="chain" id="PRO_5022806949" evidence="7">
    <location>
        <begin position="24"/>
        <end position="523"/>
    </location>
</feature>
<keyword evidence="4" id="KW-0378">Hydrolase</keyword>
<evidence type="ECO:0000313" key="8">
    <source>
        <dbReference type="EMBL" id="TWT95197.1"/>
    </source>
</evidence>
<sequence precursor="true">MIRRFFVCCFVFAIIGCHSVASADDKTTSKSDKTEKSEKEDAKDKKEDDETPKLRVTTGAVTIDGEEVAYVATAGKLPQKHDGGDAKAEIFFVAYTRGGLGDDGQAEADPDRPVTFCFNGGPGASSVWLHLGMLGPKRVRLPDDASFPEPPYKLVANPYSLLDVTDLVFIDPVGTGYSRPTEGEKREQFHGLEEDLRSVGLFIHDYTTKFRRWESPKFILGESYGGLRAGGLSDLLQDRYHMYLNGVVLVSAVLDFSTLGFADNNDLPYVLFLPGYAATAWRHKALDDDLLGKPLTEVVAEAEAFAAGDFADALLQGAAMPAEKRKEVVAEAARLTGLSEEYLEATDLRVSMWRFSKELLRGRNQLIGRYDSRYVGPGVDGAGESMDYDPSDAAFEGIFCAGMNAYLADDLDYQDDRVYETLTSVQPWNYKPFINRYVTTAERLRDAMVKNPALEVFAACGYFDLATPAFAMKHTRDHTMTTDALRERFTTGYYEGGHMMYVHEPSLEKLRKDLVEWYEKASE</sequence>